<accession>A0A8S1N9T4</accession>
<dbReference type="PANTHER" id="PTHR43215">
    <property type="entry name" value="RADIAL SPOKE HEAD 1 HOMOLOG"/>
    <property type="match status" value="1"/>
</dbReference>
<evidence type="ECO:0000256" key="1">
    <source>
        <dbReference type="ARBA" id="ARBA00022737"/>
    </source>
</evidence>
<organism evidence="2 3">
    <name type="scientific">Paramecium primaurelia</name>
    <dbReference type="NCBI Taxonomy" id="5886"/>
    <lineage>
        <taxon>Eukaryota</taxon>
        <taxon>Sar</taxon>
        <taxon>Alveolata</taxon>
        <taxon>Ciliophora</taxon>
        <taxon>Intramacronucleata</taxon>
        <taxon>Oligohymenophorea</taxon>
        <taxon>Peniculida</taxon>
        <taxon>Parameciidae</taxon>
        <taxon>Paramecium</taxon>
    </lineage>
</organism>
<gene>
    <name evidence="2" type="ORF">PPRIM_AZ9-3.1.T0750051</name>
</gene>
<keyword evidence="3" id="KW-1185">Reference proteome</keyword>
<dbReference type="InterPro" id="IPR003409">
    <property type="entry name" value="MORN"/>
</dbReference>
<dbReference type="PANTHER" id="PTHR43215:SF14">
    <property type="entry name" value="RADIAL SPOKE HEAD 1 HOMOLOG"/>
    <property type="match status" value="1"/>
</dbReference>
<dbReference type="SMART" id="SM00698">
    <property type="entry name" value="MORN"/>
    <property type="match status" value="4"/>
</dbReference>
<keyword evidence="1" id="KW-0677">Repeat</keyword>
<dbReference type="Proteomes" id="UP000688137">
    <property type="component" value="Unassembled WGS sequence"/>
</dbReference>
<dbReference type="Pfam" id="PF02493">
    <property type="entry name" value="MORN"/>
    <property type="match status" value="6"/>
</dbReference>
<dbReference type="EMBL" id="CAJJDM010000078">
    <property type="protein sequence ID" value="CAD8085755.1"/>
    <property type="molecule type" value="Genomic_DNA"/>
</dbReference>
<proteinExistence type="predicted"/>
<dbReference type="OMA" id="CELQYQN"/>
<evidence type="ECO:0008006" key="4">
    <source>
        <dbReference type="Google" id="ProtNLM"/>
    </source>
</evidence>
<sequence>MNNDENTSQNISHDLIIKKWRDKENQSFNRNSTIYSSINSVIEKSQPFQHLKLLNGQYWGQMKTNKPNGIGSCYFNNGDFYYGEWKNNVIHGFGVYFFNVGGYIKGEFKEGFADGICELQYQNGQLYQGHFKVGKQQGIGVKIGRRGKEVVQYKDGIRVCLNEEPQLMEDIQIMLKDHLPQIYIHNDRVVYGLQCDLTGLGVIQYTNGRVDFGWFQNGSLNGKGKIIFKSGDIYDGLLKNGFFQGQGFYLNYNSKQLTEGQFERNQILSIQKQEFRYPPYINEDIQIVDQRILIKNIHLKTRLLIGNKQHNSSEKKSNNVNKIQNGIQHMLQSIKKTQKSESSQHEEVLDNLLSRVQSPQQRKNLQQIISQVTSPQRIR</sequence>
<evidence type="ECO:0000313" key="2">
    <source>
        <dbReference type="EMBL" id="CAD8085755.1"/>
    </source>
</evidence>
<evidence type="ECO:0000313" key="3">
    <source>
        <dbReference type="Proteomes" id="UP000688137"/>
    </source>
</evidence>
<name>A0A8S1N9T4_PARPR</name>
<dbReference type="GO" id="GO:0005829">
    <property type="term" value="C:cytosol"/>
    <property type="evidence" value="ECO:0007669"/>
    <property type="project" value="TreeGrafter"/>
</dbReference>
<protein>
    <recommendedName>
        <fullName evidence="4">MORN repeat protein</fullName>
    </recommendedName>
</protein>
<comment type="caution">
    <text evidence="2">The sequence shown here is derived from an EMBL/GenBank/DDBJ whole genome shotgun (WGS) entry which is preliminary data.</text>
</comment>
<reference evidence="2" key="1">
    <citation type="submission" date="2021-01" db="EMBL/GenBank/DDBJ databases">
        <authorList>
            <consortium name="Genoscope - CEA"/>
            <person name="William W."/>
        </authorList>
    </citation>
    <scope>NUCLEOTIDE SEQUENCE</scope>
</reference>
<dbReference type="AlphaFoldDB" id="A0A8S1N9T4"/>